<evidence type="ECO:0000313" key="2">
    <source>
        <dbReference type="Proteomes" id="UP001341840"/>
    </source>
</evidence>
<evidence type="ECO:0000313" key="1">
    <source>
        <dbReference type="EMBL" id="MED6114345.1"/>
    </source>
</evidence>
<organism evidence="1 2">
    <name type="scientific">Stylosanthes scabra</name>
    <dbReference type="NCBI Taxonomy" id="79078"/>
    <lineage>
        <taxon>Eukaryota</taxon>
        <taxon>Viridiplantae</taxon>
        <taxon>Streptophyta</taxon>
        <taxon>Embryophyta</taxon>
        <taxon>Tracheophyta</taxon>
        <taxon>Spermatophyta</taxon>
        <taxon>Magnoliopsida</taxon>
        <taxon>eudicotyledons</taxon>
        <taxon>Gunneridae</taxon>
        <taxon>Pentapetalae</taxon>
        <taxon>rosids</taxon>
        <taxon>fabids</taxon>
        <taxon>Fabales</taxon>
        <taxon>Fabaceae</taxon>
        <taxon>Papilionoideae</taxon>
        <taxon>50 kb inversion clade</taxon>
        <taxon>dalbergioids sensu lato</taxon>
        <taxon>Dalbergieae</taxon>
        <taxon>Pterocarpus clade</taxon>
        <taxon>Stylosanthes</taxon>
    </lineage>
</organism>
<gene>
    <name evidence="1" type="ORF">PIB30_079426</name>
</gene>
<keyword evidence="2" id="KW-1185">Reference proteome</keyword>
<comment type="caution">
    <text evidence="1">The sequence shown here is derived from an EMBL/GenBank/DDBJ whole genome shotgun (WGS) entry which is preliminary data.</text>
</comment>
<sequence length="122" mass="14068">MKLESEIAEGRFSYGDRHYRGAVKGCESETVRAGERVRGRNTVRTPALPVEAIMGRVLGGLHMVHRRIGNEGRLIIRLLVSKCLFGIRLWVHLNQRFSFLMAHLMTTDLHWYKKGRVTFLYA</sequence>
<dbReference type="Proteomes" id="UP001341840">
    <property type="component" value="Unassembled WGS sequence"/>
</dbReference>
<dbReference type="EMBL" id="JASCZI010001126">
    <property type="protein sequence ID" value="MED6114345.1"/>
    <property type="molecule type" value="Genomic_DNA"/>
</dbReference>
<name>A0ABU6QSC8_9FABA</name>
<protein>
    <submittedName>
        <fullName evidence="1">Uncharacterized protein</fullName>
    </submittedName>
</protein>
<reference evidence="1 2" key="1">
    <citation type="journal article" date="2023" name="Plants (Basel)">
        <title>Bridging the Gap: Combining Genomics and Transcriptomics Approaches to Understand Stylosanthes scabra, an Orphan Legume from the Brazilian Caatinga.</title>
        <authorList>
            <person name="Ferreira-Neto J.R.C."/>
            <person name="da Silva M.D."/>
            <person name="Binneck E."/>
            <person name="de Melo N.F."/>
            <person name="da Silva R.H."/>
            <person name="de Melo A.L.T.M."/>
            <person name="Pandolfi V."/>
            <person name="Bustamante F.O."/>
            <person name="Brasileiro-Vidal A.C."/>
            <person name="Benko-Iseppon A.M."/>
        </authorList>
    </citation>
    <scope>NUCLEOTIDE SEQUENCE [LARGE SCALE GENOMIC DNA]</scope>
    <source>
        <tissue evidence="1">Leaves</tissue>
    </source>
</reference>
<accession>A0ABU6QSC8</accession>
<proteinExistence type="predicted"/>